<keyword evidence="1" id="KW-0812">Transmembrane</keyword>
<reference evidence="2" key="1">
    <citation type="submission" date="2014-05" db="EMBL/GenBank/DDBJ databases">
        <authorList>
            <person name="Chronopoulou M."/>
        </authorList>
    </citation>
    <scope>NUCLEOTIDE SEQUENCE</scope>
    <source>
        <tissue evidence="2">Whole organism</tissue>
    </source>
</reference>
<dbReference type="OrthoDB" id="10624705at2759"/>
<name>A0A0K2TWM1_LEPSM</name>
<sequence>MSNHNSIIMTALERSYKEICCPVVIDPVTLLGLLAAVAAAAAFLRIAITMNIMMARRRKRNEMSGSYYDMLEDWNQLSDWVHTG</sequence>
<accession>A0A0K2TWM1</accession>
<organism evidence="2">
    <name type="scientific">Lepeophtheirus salmonis</name>
    <name type="common">Salmon louse</name>
    <name type="synonym">Caligus salmonis</name>
    <dbReference type="NCBI Taxonomy" id="72036"/>
    <lineage>
        <taxon>Eukaryota</taxon>
        <taxon>Metazoa</taxon>
        <taxon>Ecdysozoa</taxon>
        <taxon>Arthropoda</taxon>
        <taxon>Crustacea</taxon>
        <taxon>Multicrustacea</taxon>
        <taxon>Hexanauplia</taxon>
        <taxon>Copepoda</taxon>
        <taxon>Siphonostomatoida</taxon>
        <taxon>Caligidae</taxon>
        <taxon>Lepeophtheirus</taxon>
    </lineage>
</organism>
<keyword evidence="1" id="KW-1133">Transmembrane helix</keyword>
<keyword evidence="1" id="KW-0472">Membrane</keyword>
<evidence type="ECO:0000313" key="2">
    <source>
        <dbReference type="EMBL" id="CDW30369.1"/>
    </source>
</evidence>
<dbReference type="AlphaFoldDB" id="A0A0K2TWM1"/>
<proteinExistence type="predicted"/>
<protein>
    <submittedName>
        <fullName evidence="2">Uncharacterized protein</fullName>
    </submittedName>
</protein>
<feature type="transmembrane region" description="Helical" evidence="1">
    <location>
        <begin position="33"/>
        <end position="54"/>
    </location>
</feature>
<dbReference type="EMBL" id="HACA01013008">
    <property type="protein sequence ID" value="CDW30369.1"/>
    <property type="molecule type" value="Transcribed_RNA"/>
</dbReference>
<evidence type="ECO:0000256" key="1">
    <source>
        <dbReference type="SAM" id="Phobius"/>
    </source>
</evidence>